<keyword evidence="3" id="KW-1185">Reference proteome</keyword>
<dbReference type="Pfam" id="PF07717">
    <property type="entry name" value="OB_NTP_bind"/>
    <property type="match status" value="1"/>
</dbReference>
<dbReference type="OrthoDB" id="10025033at2759"/>
<protein>
    <recommendedName>
        <fullName evidence="1">DEAD-box helicase OB fold domain-containing protein</fullName>
    </recommendedName>
</protein>
<dbReference type="AlphaFoldDB" id="A0A2P4S5V2"/>
<dbReference type="Proteomes" id="UP000237246">
    <property type="component" value="Unassembled WGS sequence"/>
</dbReference>
<feature type="non-terminal residue" evidence="2">
    <location>
        <position position="1"/>
    </location>
</feature>
<accession>A0A2P4S5V2</accession>
<name>A0A2P4S5V2_BAMTH</name>
<feature type="non-terminal residue" evidence="2">
    <location>
        <position position="37"/>
    </location>
</feature>
<evidence type="ECO:0000259" key="1">
    <source>
        <dbReference type="Pfam" id="PF07717"/>
    </source>
</evidence>
<proteinExistence type="predicted"/>
<dbReference type="EMBL" id="PPHD01100242">
    <property type="protein sequence ID" value="POI19501.1"/>
    <property type="molecule type" value="Genomic_DNA"/>
</dbReference>
<feature type="domain" description="DEAD-box helicase OB fold" evidence="1">
    <location>
        <begin position="1"/>
        <end position="31"/>
    </location>
</feature>
<gene>
    <name evidence="2" type="ORF">CIB84_016754</name>
</gene>
<evidence type="ECO:0000313" key="3">
    <source>
        <dbReference type="Proteomes" id="UP000237246"/>
    </source>
</evidence>
<sequence length="37" mass="4335">VVYNEVIQTAKYYMRDVTAIESAWLVELAPHFYQQGT</sequence>
<dbReference type="InterPro" id="IPR011709">
    <property type="entry name" value="DEAD-box_helicase_OB_fold"/>
</dbReference>
<evidence type="ECO:0000313" key="2">
    <source>
        <dbReference type="EMBL" id="POI19501.1"/>
    </source>
</evidence>
<organism evidence="2 3">
    <name type="scientific">Bambusicola thoracicus</name>
    <name type="common">Chinese bamboo-partridge</name>
    <name type="synonym">Perdix thoracica</name>
    <dbReference type="NCBI Taxonomy" id="9083"/>
    <lineage>
        <taxon>Eukaryota</taxon>
        <taxon>Metazoa</taxon>
        <taxon>Chordata</taxon>
        <taxon>Craniata</taxon>
        <taxon>Vertebrata</taxon>
        <taxon>Euteleostomi</taxon>
        <taxon>Archelosauria</taxon>
        <taxon>Archosauria</taxon>
        <taxon>Dinosauria</taxon>
        <taxon>Saurischia</taxon>
        <taxon>Theropoda</taxon>
        <taxon>Coelurosauria</taxon>
        <taxon>Aves</taxon>
        <taxon>Neognathae</taxon>
        <taxon>Galloanserae</taxon>
        <taxon>Galliformes</taxon>
        <taxon>Phasianidae</taxon>
        <taxon>Perdicinae</taxon>
        <taxon>Bambusicola</taxon>
    </lineage>
</organism>
<reference evidence="2 3" key="1">
    <citation type="submission" date="2018-01" db="EMBL/GenBank/DDBJ databases">
        <title>Comparison of the Chinese Bamboo Partridge and Red Junglefowl genome sequences highlights the importance of demography in genome evolution.</title>
        <authorList>
            <person name="Tiley G.P."/>
            <person name="Kimball R.T."/>
            <person name="Braun E.L."/>
            <person name="Burleigh J.G."/>
        </authorList>
    </citation>
    <scope>NUCLEOTIDE SEQUENCE [LARGE SCALE GENOMIC DNA]</scope>
    <source>
        <strain evidence="2">RTK389</strain>
        <tissue evidence="2">Blood</tissue>
    </source>
</reference>
<comment type="caution">
    <text evidence="2">The sequence shown here is derived from an EMBL/GenBank/DDBJ whole genome shotgun (WGS) entry which is preliminary data.</text>
</comment>